<evidence type="ECO:0000259" key="17">
    <source>
        <dbReference type="PROSITE" id="PS51747"/>
    </source>
</evidence>
<dbReference type="InterPro" id="IPR016193">
    <property type="entry name" value="Cytidine_deaminase-like"/>
</dbReference>
<evidence type="ECO:0000313" key="18">
    <source>
        <dbReference type="EMBL" id="KAF2705422.1"/>
    </source>
</evidence>
<dbReference type="AlphaFoldDB" id="A0A6G1JYS9"/>
<dbReference type="SUPFAM" id="SSF53927">
    <property type="entry name" value="Cytidine deaminase-like"/>
    <property type="match status" value="1"/>
</dbReference>
<dbReference type="PANTHER" id="PTHR11079">
    <property type="entry name" value="CYTOSINE DEAMINASE FAMILY MEMBER"/>
    <property type="match status" value="1"/>
</dbReference>
<dbReference type="OrthoDB" id="408702at2759"/>
<evidence type="ECO:0000256" key="4">
    <source>
        <dbReference type="ARBA" id="ARBA00006576"/>
    </source>
</evidence>
<dbReference type="Pfam" id="PF00383">
    <property type="entry name" value="dCMP_cyt_deam_1"/>
    <property type="match status" value="1"/>
</dbReference>
<comment type="subunit">
    <text evidence="5">Homodimer.</text>
</comment>
<dbReference type="GO" id="GO:0046087">
    <property type="term" value="P:cytidine metabolic process"/>
    <property type="evidence" value="ECO:0007669"/>
    <property type="project" value="TreeGrafter"/>
</dbReference>
<evidence type="ECO:0000256" key="14">
    <source>
        <dbReference type="ARBA" id="ARBA00066550"/>
    </source>
</evidence>
<dbReference type="GO" id="GO:0046872">
    <property type="term" value="F:metal ion binding"/>
    <property type="evidence" value="ECO:0007669"/>
    <property type="project" value="UniProtKB-KW"/>
</dbReference>
<evidence type="ECO:0000256" key="8">
    <source>
        <dbReference type="ARBA" id="ARBA00022801"/>
    </source>
</evidence>
<evidence type="ECO:0000256" key="15">
    <source>
        <dbReference type="ARBA" id="ARBA00074321"/>
    </source>
</evidence>
<dbReference type="GO" id="GO:0005634">
    <property type="term" value="C:nucleus"/>
    <property type="evidence" value="ECO:0007669"/>
    <property type="project" value="UniProtKB-SubCell"/>
</dbReference>
<evidence type="ECO:0000256" key="11">
    <source>
        <dbReference type="ARBA" id="ARBA00050113"/>
    </source>
</evidence>
<comment type="cofactor">
    <cofactor evidence="1">
        <name>Zn(2+)</name>
        <dbReference type="ChEBI" id="CHEBI:29105"/>
    </cofactor>
</comment>
<comment type="pathway">
    <text evidence="13">Pyrimidine metabolism; UMP biosynthesis via salvage pathway; uracil from cytosine: step 1/1.</text>
</comment>
<evidence type="ECO:0000256" key="12">
    <source>
        <dbReference type="ARBA" id="ARBA00056232"/>
    </source>
</evidence>
<evidence type="ECO:0000256" key="5">
    <source>
        <dbReference type="ARBA" id="ARBA00011738"/>
    </source>
</evidence>
<accession>A0A6G1JYS9</accession>
<comment type="function">
    <text evidence="12">Catalyzes the hydrolytic deamination of cytosine to uracil or 5-methylcytosine to thymine. Is involved in the pyrimidine salvage pathway, which allows the cell to utilize cytosine for pyrimidine nucleotide synthesis.</text>
</comment>
<evidence type="ECO:0000256" key="16">
    <source>
        <dbReference type="ARBA" id="ARBA00084039"/>
    </source>
</evidence>
<evidence type="ECO:0000256" key="1">
    <source>
        <dbReference type="ARBA" id="ARBA00001947"/>
    </source>
</evidence>
<protein>
    <recommendedName>
        <fullName evidence="15">Cytosine deaminase</fullName>
        <ecNumber evidence="14">3.5.4.1</ecNumber>
    </recommendedName>
    <alternativeName>
        <fullName evidence="16">Cytosine aminohydrolase</fullName>
    </alternativeName>
</protein>
<dbReference type="GO" id="GO:0005737">
    <property type="term" value="C:cytoplasm"/>
    <property type="evidence" value="ECO:0007669"/>
    <property type="project" value="UniProtKB-SubCell"/>
</dbReference>
<evidence type="ECO:0000256" key="7">
    <source>
        <dbReference type="ARBA" id="ARBA00022723"/>
    </source>
</evidence>
<evidence type="ECO:0000256" key="3">
    <source>
        <dbReference type="ARBA" id="ARBA00004496"/>
    </source>
</evidence>
<comment type="catalytic activity">
    <reaction evidence="11">
        <text>cytosine + H2O + H(+) = uracil + NH4(+)</text>
        <dbReference type="Rhea" id="RHEA:20605"/>
        <dbReference type="ChEBI" id="CHEBI:15377"/>
        <dbReference type="ChEBI" id="CHEBI:15378"/>
        <dbReference type="ChEBI" id="CHEBI:16040"/>
        <dbReference type="ChEBI" id="CHEBI:17568"/>
        <dbReference type="ChEBI" id="CHEBI:28938"/>
        <dbReference type="EC" id="3.5.4.1"/>
    </reaction>
</comment>
<evidence type="ECO:0000256" key="6">
    <source>
        <dbReference type="ARBA" id="ARBA00022490"/>
    </source>
</evidence>
<reference evidence="18" key="1">
    <citation type="journal article" date="2020" name="Stud. Mycol.">
        <title>101 Dothideomycetes genomes: a test case for predicting lifestyles and emergence of pathogens.</title>
        <authorList>
            <person name="Haridas S."/>
            <person name="Albert R."/>
            <person name="Binder M."/>
            <person name="Bloem J."/>
            <person name="Labutti K."/>
            <person name="Salamov A."/>
            <person name="Andreopoulos B."/>
            <person name="Baker S."/>
            <person name="Barry K."/>
            <person name="Bills G."/>
            <person name="Bluhm B."/>
            <person name="Cannon C."/>
            <person name="Castanera R."/>
            <person name="Culley D."/>
            <person name="Daum C."/>
            <person name="Ezra D."/>
            <person name="Gonzalez J."/>
            <person name="Henrissat B."/>
            <person name="Kuo A."/>
            <person name="Liang C."/>
            <person name="Lipzen A."/>
            <person name="Lutzoni F."/>
            <person name="Magnuson J."/>
            <person name="Mondo S."/>
            <person name="Nolan M."/>
            <person name="Ohm R."/>
            <person name="Pangilinan J."/>
            <person name="Park H.-J."/>
            <person name="Ramirez L."/>
            <person name="Alfaro M."/>
            <person name="Sun H."/>
            <person name="Tritt A."/>
            <person name="Yoshinaga Y."/>
            <person name="Zwiers L.-H."/>
            <person name="Turgeon B."/>
            <person name="Goodwin S."/>
            <person name="Spatafora J."/>
            <person name="Crous P."/>
            <person name="Grigoriev I."/>
        </authorList>
    </citation>
    <scope>NUCLEOTIDE SEQUENCE</scope>
    <source>
        <strain evidence="18">CBS 279.74</strain>
    </source>
</reference>
<keyword evidence="7" id="KW-0479">Metal-binding</keyword>
<dbReference type="Gene3D" id="3.40.140.10">
    <property type="entry name" value="Cytidine Deaminase, domain 2"/>
    <property type="match status" value="1"/>
</dbReference>
<evidence type="ECO:0000313" key="19">
    <source>
        <dbReference type="Proteomes" id="UP000799428"/>
    </source>
</evidence>
<gene>
    <name evidence="18" type="ORF">K504DRAFT_537473</name>
</gene>
<proteinExistence type="inferred from homology"/>
<dbReference type="GO" id="GO:0008655">
    <property type="term" value="P:pyrimidine-containing compound salvage"/>
    <property type="evidence" value="ECO:0007669"/>
    <property type="project" value="TreeGrafter"/>
</dbReference>
<dbReference type="FunFam" id="3.40.140.10:FF:000016">
    <property type="entry name" value="Cytosine deaminase"/>
    <property type="match status" value="1"/>
</dbReference>
<feature type="domain" description="CMP/dCMP-type deaminase" evidence="17">
    <location>
        <begin position="11"/>
        <end position="129"/>
    </location>
</feature>
<keyword evidence="10" id="KW-0539">Nucleus</keyword>
<evidence type="ECO:0000256" key="2">
    <source>
        <dbReference type="ARBA" id="ARBA00004123"/>
    </source>
</evidence>
<keyword evidence="9" id="KW-0862">Zinc</keyword>
<dbReference type="Proteomes" id="UP000799428">
    <property type="component" value="Unassembled WGS sequence"/>
</dbReference>
<keyword evidence="8" id="KW-0378">Hydrolase</keyword>
<name>A0A6G1JYS9_9PLEO</name>
<dbReference type="GO" id="GO:0019858">
    <property type="term" value="P:cytosine metabolic process"/>
    <property type="evidence" value="ECO:0007669"/>
    <property type="project" value="UniProtKB-ARBA"/>
</dbReference>
<dbReference type="EMBL" id="MU005779">
    <property type="protein sequence ID" value="KAF2705422.1"/>
    <property type="molecule type" value="Genomic_DNA"/>
</dbReference>
<comment type="similarity">
    <text evidence="4">Belongs to the cytidine and deoxycytidylate deaminase family.</text>
</comment>
<dbReference type="InterPro" id="IPR002125">
    <property type="entry name" value="CMP_dCMP_dom"/>
</dbReference>
<comment type="subcellular location">
    <subcellularLocation>
        <location evidence="3">Cytoplasm</location>
    </subcellularLocation>
    <subcellularLocation>
        <location evidence="2">Nucleus</location>
    </subcellularLocation>
</comment>
<evidence type="ECO:0000256" key="13">
    <source>
        <dbReference type="ARBA" id="ARBA00060700"/>
    </source>
</evidence>
<evidence type="ECO:0000256" key="10">
    <source>
        <dbReference type="ARBA" id="ARBA00023242"/>
    </source>
</evidence>
<dbReference type="GO" id="GO:0008835">
    <property type="term" value="F:diaminohydroxyphosphoribosylaminopyrimidine deaminase activity"/>
    <property type="evidence" value="ECO:0007669"/>
    <property type="project" value="TreeGrafter"/>
</dbReference>
<dbReference type="PANTHER" id="PTHR11079:SF190">
    <property type="entry name" value="CYTOSINE DEAMINASE"/>
    <property type="match status" value="1"/>
</dbReference>
<dbReference type="CDD" id="cd01285">
    <property type="entry name" value="nucleoside_deaminase"/>
    <property type="match status" value="1"/>
</dbReference>
<evidence type="ECO:0000256" key="9">
    <source>
        <dbReference type="ARBA" id="ARBA00022833"/>
    </source>
</evidence>
<organism evidence="18 19">
    <name type="scientific">Pleomassaria siparia CBS 279.74</name>
    <dbReference type="NCBI Taxonomy" id="1314801"/>
    <lineage>
        <taxon>Eukaryota</taxon>
        <taxon>Fungi</taxon>
        <taxon>Dikarya</taxon>
        <taxon>Ascomycota</taxon>
        <taxon>Pezizomycotina</taxon>
        <taxon>Dothideomycetes</taxon>
        <taxon>Pleosporomycetidae</taxon>
        <taxon>Pleosporales</taxon>
        <taxon>Pleomassariaceae</taxon>
        <taxon>Pleomassaria</taxon>
    </lineage>
</organism>
<dbReference type="GO" id="GO:0004131">
    <property type="term" value="F:cytosine deaminase activity"/>
    <property type="evidence" value="ECO:0007669"/>
    <property type="project" value="UniProtKB-EC"/>
</dbReference>
<dbReference type="PROSITE" id="PS51747">
    <property type="entry name" value="CYT_DCMP_DEAMINASES_2"/>
    <property type="match status" value="1"/>
</dbReference>
<keyword evidence="6" id="KW-0963">Cytoplasm</keyword>
<dbReference type="EC" id="3.5.4.1" evidence="14"/>
<keyword evidence="19" id="KW-1185">Reference proteome</keyword>
<sequence>MPLWTPQSQTLQTDAGFRVALAEAQKGSEEGGVPIGACLVSADGKVLGQGHNMRLQKSSATLHAEISCLENAGRLPAATYRGATMYTTLSPCDMCTGACVMYKVKRVVIGENKTFVGGEEYLKSKGIEVVVLQNEKCQELMKKFISEKPGDWNEDIGEESK</sequence>